<feature type="non-terminal residue" evidence="7">
    <location>
        <position position="211"/>
    </location>
</feature>
<evidence type="ECO:0000256" key="3">
    <source>
        <dbReference type="ARBA" id="ARBA00022989"/>
    </source>
</evidence>
<evidence type="ECO:0000313" key="7">
    <source>
        <dbReference type="EMBL" id="KAG2470232.1"/>
    </source>
</evidence>
<accession>A0A8X8BY02</accession>
<dbReference type="GO" id="GO:0005886">
    <property type="term" value="C:plasma membrane"/>
    <property type="evidence" value="ECO:0007669"/>
    <property type="project" value="TreeGrafter"/>
</dbReference>
<comment type="caution">
    <text evidence="7">The sequence shown here is derived from an EMBL/GenBank/DDBJ whole genome shotgun (WGS) entry which is preliminary data.</text>
</comment>
<feature type="transmembrane region" description="Helical" evidence="5">
    <location>
        <begin position="20"/>
        <end position="46"/>
    </location>
</feature>
<organism evidence="7 8">
    <name type="scientific">Polypterus senegalus</name>
    <name type="common">Senegal bichir</name>
    <dbReference type="NCBI Taxonomy" id="55291"/>
    <lineage>
        <taxon>Eukaryota</taxon>
        <taxon>Metazoa</taxon>
        <taxon>Chordata</taxon>
        <taxon>Craniata</taxon>
        <taxon>Vertebrata</taxon>
        <taxon>Euteleostomi</taxon>
        <taxon>Actinopterygii</taxon>
        <taxon>Polypteriformes</taxon>
        <taxon>Polypteridae</taxon>
        <taxon>Polypterus</taxon>
    </lineage>
</organism>
<dbReference type="PANTHER" id="PTHR12011:SF454">
    <property type="entry name" value="ADHESION G-PROTEIN COUPLED RECEPTOR G5-LIKE"/>
    <property type="match status" value="1"/>
</dbReference>
<dbReference type="PROSITE" id="PS50261">
    <property type="entry name" value="G_PROTEIN_RECEP_F2_4"/>
    <property type="match status" value="1"/>
</dbReference>
<evidence type="ECO:0000256" key="2">
    <source>
        <dbReference type="ARBA" id="ARBA00022692"/>
    </source>
</evidence>
<reference evidence="7 8" key="1">
    <citation type="journal article" date="2021" name="Cell">
        <title>Tracing the genetic footprints of vertebrate landing in non-teleost ray-finned fishes.</title>
        <authorList>
            <person name="Bi X."/>
            <person name="Wang K."/>
            <person name="Yang L."/>
            <person name="Pan H."/>
            <person name="Jiang H."/>
            <person name="Wei Q."/>
            <person name="Fang M."/>
            <person name="Yu H."/>
            <person name="Zhu C."/>
            <person name="Cai Y."/>
            <person name="He Y."/>
            <person name="Gan X."/>
            <person name="Zeng H."/>
            <person name="Yu D."/>
            <person name="Zhu Y."/>
            <person name="Jiang H."/>
            <person name="Qiu Q."/>
            <person name="Yang H."/>
            <person name="Zhang Y.E."/>
            <person name="Wang W."/>
            <person name="Zhu M."/>
            <person name="He S."/>
            <person name="Zhang G."/>
        </authorList>
    </citation>
    <scope>NUCLEOTIDE SEQUENCE [LARGE SCALE GENOMIC DNA]</scope>
    <source>
        <strain evidence="7">Bchr_013</strain>
    </source>
</reference>
<dbReference type="AlphaFoldDB" id="A0A8X8BY02"/>
<sequence>MTFLLTEWVASLNLNTLCTIIAILMHYALLSSFSWMFVEAIHLYLLMVRVFNTYIKKYITKLSAFAWGIPAIIVGIVASVRQDYYGPTPIKIGNSSYTNNIFAKDPLKTRSFCKDCSTVLILTCLLGTTWGLAYLGYGLYTLPVLYLFTIFNSFQGGMVSIYLNKLGPNPDLDIISMESAHHPQPKEVNVGCTCGSFLNEFGFVHECPVMD</sequence>
<dbReference type="InterPro" id="IPR000832">
    <property type="entry name" value="GPCR_2_secretin-like"/>
</dbReference>
<dbReference type="GO" id="GO:0007166">
    <property type="term" value="P:cell surface receptor signaling pathway"/>
    <property type="evidence" value="ECO:0007669"/>
    <property type="project" value="InterPro"/>
</dbReference>
<proteinExistence type="predicted"/>
<gene>
    <name evidence="7" type="primary">Adgrg6_0</name>
    <name evidence="7" type="ORF">GTO96_0022661</name>
</gene>
<evidence type="ECO:0000256" key="5">
    <source>
        <dbReference type="SAM" id="Phobius"/>
    </source>
</evidence>
<keyword evidence="2 5" id="KW-0812">Transmembrane</keyword>
<feature type="non-terminal residue" evidence="7">
    <location>
        <position position="1"/>
    </location>
</feature>
<feature type="domain" description="G-protein coupled receptors family 2 profile 2" evidence="6">
    <location>
        <begin position="1"/>
        <end position="150"/>
    </location>
</feature>
<keyword evidence="3 5" id="KW-1133">Transmembrane helix</keyword>
<keyword evidence="4 5" id="KW-0472">Membrane</keyword>
<dbReference type="InterPro" id="IPR017981">
    <property type="entry name" value="GPCR_2-like_7TM"/>
</dbReference>
<comment type="subcellular location">
    <subcellularLocation>
        <location evidence="1">Membrane</location>
        <topology evidence="1">Multi-pass membrane protein</topology>
    </subcellularLocation>
</comment>
<dbReference type="Pfam" id="PF00002">
    <property type="entry name" value="7tm_2"/>
    <property type="match status" value="1"/>
</dbReference>
<dbReference type="GO" id="GO:0007189">
    <property type="term" value="P:adenylate cyclase-activating G protein-coupled receptor signaling pathway"/>
    <property type="evidence" value="ECO:0007669"/>
    <property type="project" value="TreeGrafter"/>
</dbReference>
<evidence type="ECO:0000256" key="4">
    <source>
        <dbReference type="ARBA" id="ARBA00023136"/>
    </source>
</evidence>
<evidence type="ECO:0000259" key="6">
    <source>
        <dbReference type="PROSITE" id="PS50261"/>
    </source>
</evidence>
<protein>
    <submittedName>
        <fullName evidence="7">AGRG6 protein</fullName>
    </submittedName>
</protein>
<keyword evidence="8" id="KW-1185">Reference proteome</keyword>
<dbReference type="EMBL" id="JAATIS010000147">
    <property type="protein sequence ID" value="KAG2470232.1"/>
    <property type="molecule type" value="Genomic_DNA"/>
</dbReference>
<dbReference type="Proteomes" id="UP000886611">
    <property type="component" value="Unassembled WGS sequence"/>
</dbReference>
<dbReference type="Gene3D" id="1.20.1070.10">
    <property type="entry name" value="Rhodopsin 7-helix transmembrane proteins"/>
    <property type="match status" value="1"/>
</dbReference>
<dbReference type="PANTHER" id="PTHR12011">
    <property type="entry name" value="ADHESION G-PROTEIN COUPLED RECEPTOR"/>
    <property type="match status" value="1"/>
</dbReference>
<dbReference type="GO" id="GO:0004930">
    <property type="term" value="F:G protein-coupled receptor activity"/>
    <property type="evidence" value="ECO:0007669"/>
    <property type="project" value="InterPro"/>
</dbReference>
<evidence type="ECO:0000313" key="8">
    <source>
        <dbReference type="Proteomes" id="UP000886611"/>
    </source>
</evidence>
<feature type="transmembrane region" description="Helical" evidence="5">
    <location>
        <begin position="58"/>
        <end position="80"/>
    </location>
</feature>
<name>A0A8X8BY02_POLSE</name>
<evidence type="ECO:0000256" key="1">
    <source>
        <dbReference type="ARBA" id="ARBA00004141"/>
    </source>
</evidence>